<comment type="caution">
    <text evidence="4">The sequence shown here is derived from an EMBL/GenBank/DDBJ whole genome shotgun (WGS) entry which is preliminary data.</text>
</comment>
<reference evidence="4" key="1">
    <citation type="submission" date="2022-10" db="EMBL/GenBank/DDBJ databases">
        <title>Culturing micro-colonial fungi from biological soil crusts in the Mojave desert and describing Neophaeococcomyces mojavensis, and introducing the new genera and species Taxawa tesnikishii.</title>
        <authorList>
            <person name="Kurbessoian T."/>
            <person name="Stajich J.E."/>
        </authorList>
    </citation>
    <scope>NUCLEOTIDE SEQUENCE</scope>
    <source>
        <strain evidence="4">TK_35</strain>
    </source>
</reference>
<evidence type="ECO:0000259" key="3">
    <source>
        <dbReference type="Pfam" id="PF00501"/>
    </source>
</evidence>
<protein>
    <recommendedName>
        <fullName evidence="3">AMP-dependent synthetase/ligase domain-containing protein</fullName>
    </recommendedName>
</protein>
<dbReference type="SUPFAM" id="SSF56801">
    <property type="entry name" value="Acetyl-CoA synthetase-like"/>
    <property type="match status" value="1"/>
</dbReference>
<dbReference type="Proteomes" id="UP001172681">
    <property type="component" value="Unassembled WGS sequence"/>
</dbReference>
<dbReference type="InterPro" id="IPR000873">
    <property type="entry name" value="AMP-dep_synth/lig_dom"/>
</dbReference>
<sequence>MIFTSNYQIDIPNQDILTFLFERTRFKEKDSIWLDGFNPNLKVTLGQTRDLAHGIGQGLRDLGIGEQRGGEDIVLSFVENQVMVAPTLLGVLCAAGIHATCPMTATAFELTRQLKLSSPKILICSPQTQKVAREAVAQSGIQDIRILTMMSESLDIVDANGKSIISNSRLEWQKITDKAELESTTACLVYSSGTTGVPKGEFATITITTDPQNLSIQSAHLTLSFETQA</sequence>
<dbReference type="EMBL" id="JAPDRN010000011">
    <property type="protein sequence ID" value="KAJ9641624.1"/>
    <property type="molecule type" value="Genomic_DNA"/>
</dbReference>
<organism evidence="4 5">
    <name type="scientific">Knufia peltigerae</name>
    <dbReference type="NCBI Taxonomy" id="1002370"/>
    <lineage>
        <taxon>Eukaryota</taxon>
        <taxon>Fungi</taxon>
        <taxon>Dikarya</taxon>
        <taxon>Ascomycota</taxon>
        <taxon>Pezizomycotina</taxon>
        <taxon>Eurotiomycetes</taxon>
        <taxon>Chaetothyriomycetidae</taxon>
        <taxon>Chaetothyriales</taxon>
        <taxon>Trichomeriaceae</taxon>
        <taxon>Knufia</taxon>
    </lineage>
</organism>
<dbReference type="InterPro" id="IPR042099">
    <property type="entry name" value="ANL_N_sf"/>
</dbReference>
<dbReference type="InterPro" id="IPR020845">
    <property type="entry name" value="AMP-binding_CS"/>
</dbReference>
<feature type="domain" description="AMP-dependent synthetase/ligase" evidence="3">
    <location>
        <begin position="38"/>
        <end position="200"/>
    </location>
</feature>
<dbReference type="PANTHER" id="PTHR24096:SF149">
    <property type="entry name" value="AMP-BINDING DOMAIN-CONTAINING PROTEIN-RELATED"/>
    <property type="match status" value="1"/>
</dbReference>
<proteinExistence type="inferred from homology"/>
<dbReference type="Pfam" id="PF00501">
    <property type="entry name" value="AMP-binding"/>
    <property type="match status" value="1"/>
</dbReference>
<evidence type="ECO:0000313" key="5">
    <source>
        <dbReference type="Proteomes" id="UP001172681"/>
    </source>
</evidence>
<keyword evidence="2" id="KW-0436">Ligase</keyword>
<evidence type="ECO:0000313" key="4">
    <source>
        <dbReference type="EMBL" id="KAJ9641624.1"/>
    </source>
</evidence>
<dbReference type="Gene3D" id="3.40.50.12780">
    <property type="entry name" value="N-terminal domain of ligase-like"/>
    <property type="match status" value="1"/>
</dbReference>
<name>A0AA39D2L4_9EURO</name>
<dbReference type="PANTHER" id="PTHR24096">
    <property type="entry name" value="LONG-CHAIN-FATTY-ACID--COA LIGASE"/>
    <property type="match status" value="1"/>
</dbReference>
<comment type="similarity">
    <text evidence="1">Belongs to the ATP-dependent AMP-binding enzyme family.</text>
</comment>
<dbReference type="GO" id="GO:0019748">
    <property type="term" value="P:secondary metabolic process"/>
    <property type="evidence" value="ECO:0007669"/>
    <property type="project" value="TreeGrafter"/>
</dbReference>
<evidence type="ECO:0000256" key="2">
    <source>
        <dbReference type="ARBA" id="ARBA00022598"/>
    </source>
</evidence>
<gene>
    <name evidence="4" type="ORF">H2204_002686</name>
</gene>
<accession>A0AA39D2L4</accession>
<dbReference type="GO" id="GO:0016405">
    <property type="term" value="F:CoA-ligase activity"/>
    <property type="evidence" value="ECO:0007669"/>
    <property type="project" value="TreeGrafter"/>
</dbReference>
<keyword evidence="5" id="KW-1185">Reference proteome</keyword>
<dbReference type="PROSITE" id="PS00455">
    <property type="entry name" value="AMP_BINDING"/>
    <property type="match status" value="1"/>
</dbReference>
<evidence type="ECO:0000256" key="1">
    <source>
        <dbReference type="ARBA" id="ARBA00006432"/>
    </source>
</evidence>
<dbReference type="AlphaFoldDB" id="A0AA39D2L4"/>